<organism evidence="3">
    <name type="scientific">Apis mellifera</name>
    <name type="common">Honeybee</name>
    <dbReference type="NCBI Taxonomy" id="7460"/>
    <lineage>
        <taxon>Eukaryota</taxon>
        <taxon>Metazoa</taxon>
        <taxon>Ecdysozoa</taxon>
        <taxon>Arthropoda</taxon>
        <taxon>Hexapoda</taxon>
        <taxon>Insecta</taxon>
        <taxon>Pterygota</taxon>
        <taxon>Neoptera</taxon>
        <taxon>Endopterygota</taxon>
        <taxon>Hymenoptera</taxon>
        <taxon>Apocrita</taxon>
        <taxon>Aculeata</taxon>
        <taxon>Apoidea</taxon>
        <taxon>Anthophila</taxon>
        <taxon>Apidae</taxon>
        <taxon>Apis</taxon>
    </lineage>
</organism>
<feature type="transmembrane region" description="Helical" evidence="2">
    <location>
        <begin position="95"/>
        <end position="113"/>
    </location>
</feature>
<evidence type="ECO:0000313" key="4">
    <source>
        <dbReference type="Proteomes" id="UP000005203"/>
    </source>
</evidence>
<feature type="compositionally biased region" description="Basic residues" evidence="1">
    <location>
        <begin position="153"/>
        <end position="162"/>
    </location>
</feature>
<keyword evidence="2" id="KW-0472">Membrane</keyword>
<dbReference type="EnsemblMetazoa" id="XM_026439207">
    <property type="protein sequence ID" value="XP_026294992"/>
    <property type="gene ID" value="LOC726230"/>
</dbReference>
<proteinExistence type="predicted"/>
<dbReference type="OrthoDB" id="7617220at2759"/>
<gene>
    <name evidence="5" type="primary">LOC726230</name>
</gene>
<evidence type="ECO:0000313" key="3">
    <source>
        <dbReference type="EnsemblMetazoa" id="XP_026294992"/>
    </source>
</evidence>
<keyword evidence="2" id="KW-0812">Transmembrane</keyword>
<reference evidence="3" key="1">
    <citation type="submission" date="2021-01" db="UniProtKB">
        <authorList>
            <consortium name="EnsemblMetazoa"/>
        </authorList>
    </citation>
    <scope>IDENTIFICATION</scope>
    <source>
        <strain evidence="3">DH4</strain>
    </source>
</reference>
<dbReference type="CTD" id="34371"/>
<dbReference type="GeneID" id="726230"/>
<keyword evidence="4" id="KW-1185">Reference proteome</keyword>
<name>A0A7M7KZF5_APIME</name>
<evidence type="ECO:0000256" key="2">
    <source>
        <dbReference type="SAM" id="Phobius"/>
    </source>
</evidence>
<dbReference type="AlphaFoldDB" id="A0A7M7KZF5"/>
<keyword evidence="2" id="KW-1133">Transmembrane helix</keyword>
<dbReference type="RefSeq" id="XP_026294992.1">
    <property type="nucleotide sequence ID" value="XM_026439207.1"/>
</dbReference>
<feature type="region of interest" description="Disordered" evidence="1">
    <location>
        <begin position="143"/>
        <end position="162"/>
    </location>
</feature>
<reference evidence="5" key="2">
    <citation type="submission" date="2025-04" db="UniProtKB">
        <authorList>
            <consortium name="RefSeq"/>
        </authorList>
    </citation>
    <scope>IDENTIFICATION</scope>
    <source>
        <strain evidence="5">DH4</strain>
        <tissue evidence="5">Whole body</tissue>
    </source>
</reference>
<evidence type="ECO:0000313" key="5">
    <source>
        <dbReference type="RefSeq" id="XP_026294992.1"/>
    </source>
</evidence>
<accession>A0A8B8GTK2</accession>
<protein>
    <submittedName>
        <fullName evidence="5">Uncharacterized protein LOC726230 isoform X2</fullName>
    </submittedName>
</protein>
<feature type="transmembrane region" description="Helical" evidence="2">
    <location>
        <begin position="119"/>
        <end position="134"/>
    </location>
</feature>
<dbReference type="Proteomes" id="UP000005203">
    <property type="component" value="Linkage group LG2"/>
</dbReference>
<sequence>MRRTKSTECEGVSCSQEAKVSISRGVGSRPRKGCARTSKGVGDVSAVGTRIGRRTSSRRATSDAGGARLSEAGESDQLTERGREKEKHEFHEHRAFFATFSFSFFFFFFFRDIRFDNRTSFPSYFPIIILLYFLRRACRGFNSKNSDASSSRSRWKKPLKKQRKMDGKEISSHLTDCCPAF</sequence>
<feature type="region of interest" description="Disordered" evidence="1">
    <location>
        <begin position="46"/>
        <end position="85"/>
    </location>
</feature>
<evidence type="ECO:0000256" key="1">
    <source>
        <dbReference type="SAM" id="MobiDB-lite"/>
    </source>
</evidence>
<feature type="compositionally biased region" description="Low complexity" evidence="1">
    <location>
        <begin position="143"/>
        <end position="152"/>
    </location>
</feature>
<accession>A0A7M7KZF5</accession>